<dbReference type="EMBL" id="CP162411">
    <property type="protein sequence ID" value="XDL13276.1"/>
    <property type="molecule type" value="Genomic_DNA"/>
</dbReference>
<evidence type="ECO:0000259" key="5">
    <source>
        <dbReference type="Pfam" id="PF10145"/>
    </source>
</evidence>
<dbReference type="AlphaFoldDB" id="A0AB39IDQ8"/>
<feature type="domain" description="Phage tail tape measure protein" evidence="5">
    <location>
        <begin position="244"/>
        <end position="454"/>
    </location>
</feature>
<dbReference type="RefSeq" id="WP_226101453.1">
    <property type="nucleotide sequence ID" value="NZ_CP162411.1"/>
</dbReference>
<protein>
    <submittedName>
        <fullName evidence="6">Phage tail tape measure protein</fullName>
    </submittedName>
</protein>
<evidence type="ECO:0000313" key="6">
    <source>
        <dbReference type="EMBL" id="XDL13276.1"/>
    </source>
</evidence>
<proteinExistence type="predicted"/>
<reference evidence="6" key="1">
    <citation type="submission" date="2024-07" db="EMBL/GenBank/DDBJ databases">
        <authorList>
            <person name="Pedron J."/>
        </authorList>
    </citation>
    <scope>NUCLEOTIDE SEQUENCE</scope>
    <source>
        <strain evidence="6">A642-S2-A17</strain>
    </source>
</reference>
<organism evidence="6">
    <name type="scientific">Dickeya oryzae</name>
    <dbReference type="NCBI Taxonomy" id="1240404"/>
    <lineage>
        <taxon>Bacteria</taxon>
        <taxon>Pseudomonadati</taxon>
        <taxon>Pseudomonadota</taxon>
        <taxon>Gammaproteobacteria</taxon>
        <taxon>Enterobacterales</taxon>
        <taxon>Pectobacteriaceae</taxon>
        <taxon>Dickeya</taxon>
    </lineage>
</organism>
<keyword evidence="4" id="KW-1133">Transmembrane helix</keyword>
<dbReference type="PANTHER" id="PTHR37813:SF1">
    <property type="entry name" value="FELS-2 PROPHAGE PROTEIN"/>
    <property type="match status" value="1"/>
</dbReference>
<feature type="coiled-coil region" evidence="2">
    <location>
        <begin position="91"/>
        <end position="174"/>
    </location>
</feature>
<evidence type="ECO:0000256" key="4">
    <source>
        <dbReference type="SAM" id="Phobius"/>
    </source>
</evidence>
<dbReference type="InterPro" id="IPR010090">
    <property type="entry name" value="Phage_tape_meas"/>
</dbReference>
<dbReference type="NCBIfam" id="TIGR01760">
    <property type="entry name" value="tape_meas_TP901"/>
    <property type="match status" value="1"/>
</dbReference>
<keyword evidence="4" id="KW-0812">Transmembrane</keyword>
<dbReference type="Pfam" id="PF10145">
    <property type="entry name" value="PhageMin_Tail"/>
    <property type="match status" value="1"/>
</dbReference>
<feature type="compositionally biased region" description="Polar residues" evidence="3">
    <location>
        <begin position="940"/>
        <end position="950"/>
    </location>
</feature>
<feature type="transmembrane region" description="Helical" evidence="4">
    <location>
        <begin position="604"/>
        <end position="627"/>
    </location>
</feature>
<keyword evidence="1" id="KW-1188">Viral release from host cell</keyword>
<feature type="region of interest" description="Disordered" evidence="3">
    <location>
        <begin position="929"/>
        <end position="950"/>
    </location>
</feature>
<feature type="transmembrane region" description="Helical" evidence="4">
    <location>
        <begin position="555"/>
        <end position="583"/>
    </location>
</feature>
<evidence type="ECO:0000256" key="2">
    <source>
        <dbReference type="SAM" id="Coils"/>
    </source>
</evidence>
<feature type="transmembrane region" description="Helical" evidence="4">
    <location>
        <begin position="639"/>
        <end position="666"/>
    </location>
</feature>
<sequence>MSNSSLRLQVVLDAVDKLTRPLRQAQAGSKGLSAAIKASQARLKELDTQAARIDGFRKASAQAAVVSNSLKGAREEAARLATQFAATERPTAQQARLLQQAKDRVNELQDKYNGLRVSVQRQREALNASGIDTKKLSDAQRQLRSEAQAVTDSLQRQQQALKRLGERQQKLNAIKSRHEKTLEARNKLAGTGGTMVATGVATAAPMIAPIKAYADSEDAATQLAGSMMGPGAKVSAEFEKINTLAVSLGDRLPGTTADFQNMMTMLRRQGLSAQSILGGTGEAAAYLGVQLKMVPTEAAEFAAKMQDATGTAEKDMMPLMDIIQKGFYAGVDPTNMLGGFAKIGSAMSVIEKKGIDAAKAFAPLLVMADQQGMEGGSAGNAYRKVFQAGLKVDKVADANDILKESGFKGVKLDFTNGKGHFGGIEKMYAQFAKLATLQKNNPVKAQEVISTIFGDDAEVAQVVNNMIEKGIDGYRETQAKLEQQASLRERVDAQLQTLGNKWDAATGSFTNAMASIGATVAPDLKRLIDELGEMAGALNDFVKTHPVLVGNLFKLAAGFAITATAVGILFVVVASVMGPLSLLRMSLGMLGLKLPTLGGVVARFAGLFGGTGSVFTMLGRVLLWLVASPLALLRTALMFVGTFIGVLLSPVALFMAAVVAVGVAIYQHWEPINAFLAGVVEGFQAAAAPIVAAFEPLKPVFAWVSEKVQALWKGFTDLLEPVKWSAAELNNAAAMGHKFGEFLADGLSKVMHPLDSLKSGVSWLLEKLGVVKTESDKLPSADVIQKAQDAKAAAAAPVNPTNATPWGAPPVYSPFAGMYDSGGVIPAGQFGIVGENGPEIVNGPARITSRRRTAALAAAVLGAAASPLVAQPMHPFSLPASQYSGGGQAYSAGRLATVAPVTVNAPISIYTQPGQNATDIAREVARQLDERERRVRAKSRSNYSDQGGIG</sequence>
<dbReference type="PANTHER" id="PTHR37813">
    <property type="entry name" value="FELS-2 PROPHAGE PROTEIN"/>
    <property type="match status" value="1"/>
</dbReference>
<keyword evidence="4" id="KW-0472">Membrane</keyword>
<evidence type="ECO:0000256" key="1">
    <source>
        <dbReference type="ARBA" id="ARBA00022612"/>
    </source>
</evidence>
<accession>A0AB39IDQ8</accession>
<keyword evidence="2" id="KW-0175">Coiled coil</keyword>
<evidence type="ECO:0000256" key="3">
    <source>
        <dbReference type="SAM" id="MobiDB-lite"/>
    </source>
</evidence>
<name>A0AB39IDQ8_9GAMM</name>
<gene>
    <name evidence="6" type="ORF">LF923_0013785</name>
</gene>